<dbReference type="PANTHER" id="PTHR47268:SF4">
    <property type="entry name" value="ACYLPHOSPHATASE"/>
    <property type="match status" value="1"/>
</dbReference>
<reference evidence="9 10" key="1">
    <citation type="submission" date="2020-08" db="EMBL/GenBank/DDBJ databases">
        <title>Genome sequence of Weissella diestrammenae KACC 16890T.</title>
        <authorList>
            <person name="Hyun D.-W."/>
            <person name="Bae J.-W."/>
        </authorList>
    </citation>
    <scope>NUCLEOTIDE SEQUENCE [LARGE SCALE GENOMIC DNA]</scope>
    <source>
        <strain evidence="9 10">KACC 16890</strain>
    </source>
</reference>
<organism evidence="9 10">
    <name type="scientific">Weissella diestrammenae</name>
    <dbReference type="NCBI Taxonomy" id="1162633"/>
    <lineage>
        <taxon>Bacteria</taxon>
        <taxon>Bacillati</taxon>
        <taxon>Bacillota</taxon>
        <taxon>Bacilli</taxon>
        <taxon>Lactobacillales</taxon>
        <taxon>Lactobacillaceae</taxon>
        <taxon>Weissella</taxon>
    </lineage>
</organism>
<evidence type="ECO:0000256" key="7">
    <source>
        <dbReference type="RuleBase" id="RU004168"/>
    </source>
</evidence>
<evidence type="ECO:0000256" key="1">
    <source>
        <dbReference type="ARBA" id="ARBA00005614"/>
    </source>
</evidence>
<comment type="similarity">
    <text evidence="1 7">Belongs to the acylphosphatase family.</text>
</comment>
<dbReference type="EMBL" id="CP060724">
    <property type="protein sequence ID" value="QNN75940.1"/>
    <property type="molecule type" value="Genomic_DNA"/>
</dbReference>
<dbReference type="GO" id="GO:0003998">
    <property type="term" value="F:acylphosphatase activity"/>
    <property type="evidence" value="ECO:0007669"/>
    <property type="project" value="UniProtKB-EC"/>
</dbReference>
<dbReference type="SUPFAM" id="SSF54975">
    <property type="entry name" value="Acylphosphatase/BLUF domain-like"/>
    <property type="match status" value="1"/>
</dbReference>
<dbReference type="PANTHER" id="PTHR47268">
    <property type="entry name" value="ACYLPHOSPHATASE"/>
    <property type="match status" value="1"/>
</dbReference>
<dbReference type="KEGG" id="wdi:H9L19_03540"/>
<evidence type="ECO:0000313" key="10">
    <source>
        <dbReference type="Proteomes" id="UP000515800"/>
    </source>
</evidence>
<keyword evidence="10" id="KW-1185">Reference proteome</keyword>
<dbReference type="PROSITE" id="PS00150">
    <property type="entry name" value="ACYLPHOSPHATASE_1"/>
    <property type="match status" value="1"/>
</dbReference>
<dbReference type="InterPro" id="IPR020456">
    <property type="entry name" value="Acylphosphatase"/>
</dbReference>
<comment type="catalytic activity">
    <reaction evidence="5">
        <text>an acyl phosphate + H2O = a carboxylate + phosphate + H(+)</text>
        <dbReference type="Rhea" id="RHEA:14965"/>
        <dbReference type="ChEBI" id="CHEBI:15377"/>
        <dbReference type="ChEBI" id="CHEBI:15378"/>
        <dbReference type="ChEBI" id="CHEBI:29067"/>
        <dbReference type="ChEBI" id="CHEBI:43474"/>
        <dbReference type="ChEBI" id="CHEBI:59918"/>
        <dbReference type="EC" id="3.6.1.7"/>
    </reaction>
</comment>
<comment type="caution">
    <text evidence="6">Lacks conserved residue(s) required for the propagation of feature annotation.</text>
</comment>
<dbReference type="Pfam" id="PF00708">
    <property type="entry name" value="Acylphosphatase"/>
    <property type="match status" value="1"/>
</dbReference>
<dbReference type="EC" id="3.6.1.7" evidence="2"/>
<dbReference type="AlphaFoldDB" id="A0A7G9T765"/>
<evidence type="ECO:0000256" key="4">
    <source>
        <dbReference type="ARBA" id="ARBA00032904"/>
    </source>
</evidence>
<evidence type="ECO:0000313" key="9">
    <source>
        <dbReference type="EMBL" id="QNN75940.1"/>
    </source>
</evidence>
<dbReference type="RefSeq" id="WP_187529768.1">
    <property type="nucleotide sequence ID" value="NZ_CP060724.1"/>
</dbReference>
<protein>
    <recommendedName>
        <fullName evidence="3">Acylphosphatase</fullName>
        <ecNumber evidence="2">3.6.1.7</ecNumber>
    </recommendedName>
    <alternativeName>
        <fullName evidence="4">Acylphosphate phosphohydrolase</fullName>
    </alternativeName>
</protein>
<name>A0A7G9T765_9LACO</name>
<dbReference type="InterPro" id="IPR001792">
    <property type="entry name" value="Acylphosphatase-like_dom"/>
</dbReference>
<dbReference type="Gene3D" id="3.30.70.100">
    <property type="match status" value="1"/>
</dbReference>
<dbReference type="Proteomes" id="UP000515800">
    <property type="component" value="Chromosome"/>
</dbReference>
<feature type="domain" description="Acylphosphatase-like" evidence="8">
    <location>
        <begin position="4"/>
        <end position="92"/>
    </location>
</feature>
<accession>A0A7G9T765</accession>
<dbReference type="InterPro" id="IPR036046">
    <property type="entry name" value="Acylphosphatase-like_dom_sf"/>
</dbReference>
<evidence type="ECO:0000259" key="8">
    <source>
        <dbReference type="PROSITE" id="PS51160"/>
    </source>
</evidence>
<proteinExistence type="inferred from homology"/>
<evidence type="ECO:0000256" key="3">
    <source>
        <dbReference type="ARBA" id="ARBA00015991"/>
    </source>
</evidence>
<dbReference type="PROSITE" id="PS51160">
    <property type="entry name" value="ACYLPHOSPHATASE_3"/>
    <property type="match status" value="1"/>
</dbReference>
<sequence>MQRAIILNIDGLVQGVGFRWATKKLADEYRLVGFVKSLSDGSVEVFVQGNDQQIERFISSMHRGTFPFTNISHMVQTETQLASMNQIFSIIK</sequence>
<evidence type="ECO:0000256" key="2">
    <source>
        <dbReference type="ARBA" id="ARBA00012150"/>
    </source>
</evidence>
<evidence type="ECO:0000256" key="6">
    <source>
        <dbReference type="PROSITE-ProRule" id="PRU00520"/>
    </source>
</evidence>
<dbReference type="InterPro" id="IPR017968">
    <property type="entry name" value="Acylphosphatase_CS"/>
</dbReference>
<evidence type="ECO:0000256" key="5">
    <source>
        <dbReference type="ARBA" id="ARBA00047645"/>
    </source>
</evidence>
<gene>
    <name evidence="9" type="ORF">H9L19_03540</name>
</gene>